<gene>
    <name evidence="3" type="primary">LOC107890061</name>
</gene>
<reference evidence="3" key="2">
    <citation type="submission" date="2025-08" db="UniProtKB">
        <authorList>
            <consortium name="RefSeq"/>
        </authorList>
    </citation>
    <scope>IDENTIFICATION</scope>
</reference>
<keyword evidence="2" id="KW-1185">Reference proteome</keyword>
<reference evidence="2" key="1">
    <citation type="journal article" date="2020" name="Nat. Genet.">
        <title>Genomic diversifications of five Gossypium allopolyploid species and their impact on cotton improvement.</title>
        <authorList>
            <person name="Chen Z.J."/>
            <person name="Sreedasyam A."/>
            <person name="Ando A."/>
            <person name="Song Q."/>
            <person name="De Santiago L.M."/>
            <person name="Hulse-Kemp A.M."/>
            <person name="Ding M."/>
            <person name="Ye W."/>
            <person name="Kirkbride R.C."/>
            <person name="Jenkins J."/>
            <person name="Plott C."/>
            <person name="Lovell J."/>
            <person name="Lin Y.M."/>
            <person name="Vaughn R."/>
            <person name="Liu B."/>
            <person name="Simpson S."/>
            <person name="Scheffler B.E."/>
            <person name="Wen L."/>
            <person name="Saski C.A."/>
            <person name="Grover C.E."/>
            <person name="Hu G."/>
            <person name="Conover J.L."/>
            <person name="Carlson J.W."/>
            <person name="Shu S."/>
            <person name="Boston L.B."/>
            <person name="Williams M."/>
            <person name="Peterson D.G."/>
            <person name="McGee K."/>
            <person name="Jones D.C."/>
            <person name="Wendel J.F."/>
            <person name="Stelly D.M."/>
            <person name="Grimwood J."/>
            <person name="Schmutz J."/>
        </authorList>
    </citation>
    <scope>NUCLEOTIDE SEQUENCE [LARGE SCALE GENOMIC DNA]</scope>
    <source>
        <strain evidence="2">cv. TM-1</strain>
    </source>
</reference>
<proteinExistence type="predicted"/>
<evidence type="ECO:0000313" key="2">
    <source>
        <dbReference type="Proteomes" id="UP000818029"/>
    </source>
</evidence>
<keyword evidence="1" id="KW-1133">Transmembrane helix</keyword>
<sequence length="131" mass="14986">MLRDYPRFPSRYRVCVCQYWFWNSFFISSLEIRPSNISTCYGNGSSSELTYVEIYDLGSYIGPFGVSFNENQTSCQRDPCEGKNKKKFIAPVVVSIIAVVALVILLSLLIIFHKIKRRKQTEVGNTTPSNK</sequence>
<accession>A0ABM2YPE3</accession>
<keyword evidence="1" id="KW-0472">Membrane</keyword>
<dbReference type="GeneID" id="107890061"/>
<dbReference type="RefSeq" id="XP_040932381.1">
    <property type="nucleotide sequence ID" value="XM_041076447.1"/>
</dbReference>
<evidence type="ECO:0000256" key="1">
    <source>
        <dbReference type="SAM" id="Phobius"/>
    </source>
</evidence>
<feature type="transmembrane region" description="Helical" evidence="1">
    <location>
        <begin position="88"/>
        <end position="112"/>
    </location>
</feature>
<protein>
    <submittedName>
        <fullName evidence="3">Uncharacterized protein isoform X1</fullName>
    </submittedName>
</protein>
<dbReference type="Proteomes" id="UP000818029">
    <property type="component" value="Chromosome A09"/>
</dbReference>
<evidence type="ECO:0000313" key="3">
    <source>
        <dbReference type="RefSeq" id="XP_040932381.1"/>
    </source>
</evidence>
<keyword evidence="1" id="KW-0812">Transmembrane</keyword>
<organism evidence="2 3">
    <name type="scientific">Gossypium hirsutum</name>
    <name type="common">Upland cotton</name>
    <name type="synonym">Gossypium mexicanum</name>
    <dbReference type="NCBI Taxonomy" id="3635"/>
    <lineage>
        <taxon>Eukaryota</taxon>
        <taxon>Viridiplantae</taxon>
        <taxon>Streptophyta</taxon>
        <taxon>Embryophyta</taxon>
        <taxon>Tracheophyta</taxon>
        <taxon>Spermatophyta</taxon>
        <taxon>Magnoliopsida</taxon>
        <taxon>eudicotyledons</taxon>
        <taxon>Gunneridae</taxon>
        <taxon>Pentapetalae</taxon>
        <taxon>rosids</taxon>
        <taxon>malvids</taxon>
        <taxon>Malvales</taxon>
        <taxon>Malvaceae</taxon>
        <taxon>Malvoideae</taxon>
        <taxon>Gossypium</taxon>
    </lineage>
</organism>
<name>A0ABM2YPE3_GOSHI</name>